<accession>A0A5C1YSA2</accession>
<dbReference type="AlphaFoldDB" id="A0A5C1YSA2"/>
<proteinExistence type="predicted"/>
<protein>
    <recommendedName>
        <fullName evidence="3">Glycosyltransferase family 1 protein</fullName>
    </recommendedName>
</protein>
<dbReference type="OrthoDB" id="7226144at2"/>
<evidence type="ECO:0000313" key="2">
    <source>
        <dbReference type="Proteomes" id="UP000324536"/>
    </source>
</evidence>
<reference evidence="1 2" key="1">
    <citation type="submission" date="2019-09" db="EMBL/GenBank/DDBJ databases">
        <title>Genome sequencing of strain KACC 21233.</title>
        <authorList>
            <person name="Heo J."/>
            <person name="Kim S.-J."/>
            <person name="Kim J.-S."/>
            <person name="Hong S.-B."/>
            <person name="Kwon S.-W."/>
        </authorList>
    </citation>
    <scope>NUCLEOTIDE SEQUENCE [LARGE SCALE GENOMIC DNA]</scope>
    <source>
        <strain evidence="1 2">KACC 21233</strain>
    </source>
</reference>
<keyword evidence="2" id="KW-1185">Reference proteome</keyword>
<name>A0A5C1YSA2_9PROT</name>
<dbReference type="EMBL" id="CP043506">
    <property type="protein sequence ID" value="QEO18575.1"/>
    <property type="molecule type" value="Genomic_DNA"/>
</dbReference>
<sequence length="343" mass="38687">MAWGCAGVGSGLRHNDQILWDIIKIPFISVLADPPCWMPVHHFMPSRYVANAYVFKEWLQVQRRLVGSPQYSAVLDAVGVPPNPHRDDIAWRDRSQRMAFIKTAGDPQTRRQKWANFPSRWRAILEDAAASAIVCETGDITDIFLAAYESHGLCPDHRKDILFGLMCELDLYVREHRMTAFATALLDLPVDIYGRGWDHLAHKATRARFHPAFDAMTLNRVYADTQFILNTSPNIASNVHERVASGLDSRCCVISDHNAFTRQHMADIPTFFGVDPNSPDLADQMAALYHSPTDYTEATRIGASYAARTFDGRAYMLAMLKIAEEIKTAEHFHASIPKELVFV</sequence>
<dbReference type="KEGG" id="acek:FLP30_05510"/>
<evidence type="ECO:0000313" key="1">
    <source>
        <dbReference type="EMBL" id="QEO18575.1"/>
    </source>
</evidence>
<organism evidence="1 2">
    <name type="scientific">Acetobacter vaccinii</name>
    <dbReference type="NCBI Taxonomy" id="2592655"/>
    <lineage>
        <taxon>Bacteria</taxon>
        <taxon>Pseudomonadati</taxon>
        <taxon>Pseudomonadota</taxon>
        <taxon>Alphaproteobacteria</taxon>
        <taxon>Acetobacterales</taxon>
        <taxon>Acetobacteraceae</taxon>
        <taxon>Acetobacter</taxon>
    </lineage>
</organism>
<evidence type="ECO:0008006" key="3">
    <source>
        <dbReference type="Google" id="ProtNLM"/>
    </source>
</evidence>
<gene>
    <name evidence="1" type="ORF">FLP30_05510</name>
</gene>
<dbReference type="Proteomes" id="UP000324536">
    <property type="component" value="Chromosome"/>
</dbReference>